<dbReference type="EMBL" id="JAESDN010000002">
    <property type="protein sequence ID" value="KAG7055216.1"/>
    <property type="molecule type" value="Genomic_DNA"/>
</dbReference>
<dbReference type="AlphaFoldDB" id="A0A9P7RFR3"/>
<evidence type="ECO:0000313" key="2">
    <source>
        <dbReference type="Proteomes" id="UP000699042"/>
    </source>
</evidence>
<accession>A0A9P7RFR3</accession>
<organism evidence="1 2">
    <name type="scientific">Colletotrichum scovillei</name>
    <dbReference type="NCBI Taxonomy" id="1209932"/>
    <lineage>
        <taxon>Eukaryota</taxon>
        <taxon>Fungi</taxon>
        <taxon>Dikarya</taxon>
        <taxon>Ascomycota</taxon>
        <taxon>Pezizomycotina</taxon>
        <taxon>Sordariomycetes</taxon>
        <taxon>Hypocreomycetidae</taxon>
        <taxon>Glomerellales</taxon>
        <taxon>Glomerellaceae</taxon>
        <taxon>Colletotrichum</taxon>
        <taxon>Colletotrichum acutatum species complex</taxon>
    </lineage>
</organism>
<sequence>TISTCLYNTSHNSILIQLRVSDVLAVERHLSCCPPESSPILSKLPSVMRRHAVSGLRRWDGPGSISIWHQTLTSSCSPCVFPQTLAWDDNFLTL</sequence>
<proteinExistence type="predicted"/>
<dbReference type="Proteomes" id="UP000699042">
    <property type="component" value="Unassembled WGS sequence"/>
</dbReference>
<gene>
    <name evidence="1" type="ORF">JMJ77_007681</name>
</gene>
<evidence type="ECO:0000313" key="1">
    <source>
        <dbReference type="EMBL" id="KAG7055216.1"/>
    </source>
</evidence>
<name>A0A9P7RFR3_9PEZI</name>
<reference evidence="1" key="1">
    <citation type="submission" date="2021-05" db="EMBL/GenBank/DDBJ databases">
        <title>Comparative genomics of three Colletotrichum scovillei strains and genetic complementation revealed genes involved fungal growth and virulence on chili pepper.</title>
        <authorList>
            <person name="Hsieh D.-K."/>
            <person name="Chuang S.-C."/>
            <person name="Chen C.-Y."/>
            <person name="Chao Y.-T."/>
            <person name="Lu M.-Y.J."/>
            <person name="Lee M.-H."/>
            <person name="Shih M.-C."/>
        </authorList>
    </citation>
    <scope>NUCLEOTIDE SEQUENCE</scope>
    <source>
        <strain evidence="1">Coll-153</strain>
    </source>
</reference>
<feature type="non-terminal residue" evidence="1">
    <location>
        <position position="1"/>
    </location>
</feature>
<protein>
    <submittedName>
        <fullName evidence="1">Uncharacterized protein</fullName>
    </submittedName>
</protein>
<keyword evidence="2" id="KW-1185">Reference proteome</keyword>
<comment type="caution">
    <text evidence="1">The sequence shown here is derived from an EMBL/GenBank/DDBJ whole genome shotgun (WGS) entry which is preliminary data.</text>
</comment>